<dbReference type="OrthoDB" id="423533at2759"/>
<evidence type="ECO:0000256" key="10">
    <source>
        <dbReference type="RuleBase" id="RU361228"/>
    </source>
</evidence>
<dbReference type="EMBL" id="CAJNRE010000132">
    <property type="protein sequence ID" value="CAF1920820.1"/>
    <property type="molecule type" value="Genomic_DNA"/>
</dbReference>
<dbReference type="GO" id="GO:0106274">
    <property type="term" value="F:NAD+-protein-arginine ADP-ribosyltransferase activity"/>
    <property type="evidence" value="ECO:0007669"/>
    <property type="project" value="UniProtKB-EC"/>
</dbReference>
<evidence type="ECO:0000313" key="20">
    <source>
        <dbReference type="EMBL" id="CAF4199419.1"/>
    </source>
</evidence>
<dbReference type="EMBL" id="CAJNRG010000029">
    <property type="protein sequence ID" value="CAF1944828.1"/>
    <property type="molecule type" value="Genomic_DNA"/>
</dbReference>
<evidence type="ECO:0000256" key="6">
    <source>
        <dbReference type="ARBA" id="ARBA00022679"/>
    </source>
</evidence>
<evidence type="ECO:0000313" key="14">
    <source>
        <dbReference type="EMBL" id="CAF1944828.1"/>
    </source>
</evidence>
<dbReference type="EMBL" id="CAJNOV010006264">
    <property type="protein sequence ID" value="CAF1240888.1"/>
    <property type="molecule type" value="Genomic_DNA"/>
</dbReference>
<dbReference type="Proteomes" id="UP000681967">
    <property type="component" value="Unassembled WGS sequence"/>
</dbReference>
<dbReference type="GO" id="GO:0016779">
    <property type="term" value="F:nucleotidyltransferase activity"/>
    <property type="evidence" value="ECO:0007669"/>
    <property type="project" value="UniProtKB-KW"/>
</dbReference>
<evidence type="ECO:0000256" key="3">
    <source>
        <dbReference type="ARBA" id="ARBA00022525"/>
    </source>
</evidence>
<dbReference type="InterPro" id="IPR000768">
    <property type="entry name" value="ART"/>
</dbReference>
<dbReference type="GO" id="GO:0005576">
    <property type="term" value="C:extracellular region"/>
    <property type="evidence" value="ECO:0007669"/>
    <property type="project" value="UniProtKB-SubCell"/>
</dbReference>
<dbReference type="Proteomes" id="UP000663887">
    <property type="component" value="Unassembled WGS sequence"/>
</dbReference>
<dbReference type="Proteomes" id="UP000663855">
    <property type="component" value="Unassembled WGS sequence"/>
</dbReference>
<keyword evidence="6 10" id="KW-0808">Transferase</keyword>
<evidence type="ECO:0000313" key="12">
    <source>
        <dbReference type="EMBL" id="CAF1654028.1"/>
    </source>
</evidence>
<name>A0A816KP52_9BILA</name>
<evidence type="ECO:0000256" key="5">
    <source>
        <dbReference type="ARBA" id="ARBA00022676"/>
    </source>
</evidence>
<comment type="catalytic activity">
    <reaction evidence="9 10">
        <text>L-arginyl-[protein] + NAD(+) = N(omega)-(ADP-D-ribosyl)-L-arginyl-[protein] + nicotinamide + H(+)</text>
        <dbReference type="Rhea" id="RHEA:19149"/>
        <dbReference type="Rhea" id="RHEA-COMP:10532"/>
        <dbReference type="Rhea" id="RHEA-COMP:15087"/>
        <dbReference type="ChEBI" id="CHEBI:15378"/>
        <dbReference type="ChEBI" id="CHEBI:17154"/>
        <dbReference type="ChEBI" id="CHEBI:29965"/>
        <dbReference type="ChEBI" id="CHEBI:57540"/>
        <dbReference type="ChEBI" id="CHEBI:142554"/>
        <dbReference type="EC" id="2.4.2.31"/>
    </reaction>
</comment>
<evidence type="ECO:0000256" key="4">
    <source>
        <dbReference type="ARBA" id="ARBA00022656"/>
    </source>
</evidence>
<evidence type="ECO:0000256" key="2">
    <source>
        <dbReference type="ARBA" id="ARBA00009558"/>
    </source>
</evidence>
<organism evidence="13 21">
    <name type="scientific">Rotaria magnacalcarata</name>
    <dbReference type="NCBI Taxonomy" id="392030"/>
    <lineage>
        <taxon>Eukaryota</taxon>
        <taxon>Metazoa</taxon>
        <taxon>Spiralia</taxon>
        <taxon>Gnathifera</taxon>
        <taxon>Rotifera</taxon>
        <taxon>Eurotatoria</taxon>
        <taxon>Bdelloidea</taxon>
        <taxon>Philodinida</taxon>
        <taxon>Philodinidae</taxon>
        <taxon>Rotaria</taxon>
    </lineage>
</organism>
<evidence type="ECO:0000313" key="16">
    <source>
        <dbReference type="EMBL" id="CAF3815117.1"/>
    </source>
</evidence>
<sequence>MRQDRFNPKVPIVTQTEFYKANFLKHYDKVPKDPSFSSVIESLKELDDDDGDGDFSDLIDRLESLSEEDDVIRTYSSEIEVGVKHFYTYANEQLCKDDNSTVSKLMPLIRRATHQINYKAPKNACVVYRGIDLNDSYKKYFKVGTIFRFPGFTSTSLSREKAETFGDTLFKIKIYSGCLQVRDLSKISDFPEEEEYLFSPYSLFEVTEKNDEMITLKAHDNLEKIGMDIKLPKVQDD</sequence>
<evidence type="ECO:0000256" key="7">
    <source>
        <dbReference type="ARBA" id="ARBA00022695"/>
    </source>
</evidence>
<evidence type="ECO:0000313" key="11">
    <source>
        <dbReference type="EMBL" id="CAF1240888.1"/>
    </source>
</evidence>
<evidence type="ECO:0000256" key="9">
    <source>
        <dbReference type="ARBA" id="ARBA00047597"/>
    </source>
</evidence>
<keyword evidence="10" id="KW-0520">NAD</keyword>
<dbReference type="EMBL" id="CAJOBG010006432">
    <property type="protein sequence ID" value="CAF4186800.1"/>
    <property type="molecule type" value="Genomic_DNA"/>
</dbReference>
<dbReference type="EC" id="2.4.2.31" evidence="10"/>
<dbReference type="PANTHER" id="PTHR10339">
    <property type="entry name" value="ADP-RIBOSYLTRANSFERASE"/>
    <property type="match status" value="1"/>
</dbReference>
<keyword evidence="4" id="KW-0800">Toxin</keyword>
<keyword evidence="10" id="KW-0521">NADP</keyword>
<dbReference type="Gene3D" id="3.90.176.10">
    <property type="entry name" value="Toxin ADP-ribosyltransferase, Chain A, domain 1"/>
    <property type="match status" value="1"/>
</dbReference>
<dbReference type="GO" id="GO:0090729">
    <property type="term" value="F:toxin activity"/>
    <property type="evidence" value="ECO:0007669"/>
    <property type="project" value="UniProtKB-KW"/>
</dbReference>
<dbReference type="EMBL" id="CAJNRF010006545">
    <property type="protein sequence ID" value="CAF2082276.1"/>
    <property type="molecule type" value="Genomic_DNA"/>
</dbReference>
<evidence type="ECO:0000256" key="1">
    <source>
        <dbReference type="ARBA" id="ARBA00004613"/>
    </source>
</evidence>
<accession>A0A816KP52</accession>
<dbReference type="InterPro" id="IPR050999">
    <property type="entry name" value="ADP-ribosyltransferase_ARG"/>
</dbReference>
<dbReference type="SUPFAM" id="SSF56399">
    <property type="entry name" value="ADP-ribosylation"/>
    <property type="match status" value="1"/>
</dbReference>
<dbReference type="Proteomes" id="UP000681720">
    <property type="component" value="Unassembled WGS sequence"/>
</dbReference>
<comment type="caution">
    <text evidence="13">The sequence shown here is derived from an EMBL/GenBank/DDBJ whole genome shotgun (WGS) entry which is preliminary data.</text>
</comment>
<dbReference type="Proteomes" id="UP000663856">
    <property type="component" value="Unassembled WGS sequence"/>
</dbReference>
<dbReference type="Proteomes" id="UP000663824">
    <property type="component" value="Unassembled WGS sequence"/>
</dbReference>
<evidence type="ECO:0000313" key="22">
    <source>
        <dbReference type="Proteomes" id="UP000663866"/>
    </source>
</evidence>
<keyword evidence="5 10" id="KW-0328">Glycosyltransferase</keyword>
<protein>
    <recommendedName>
        <fullName evidence="10">NAD(P)(+)--arginine ADP-ribosyltransferase</fullName>
        <ecNumber evidence="10">2.4.2.31</ecNumber>
    </recommendedName>
    <alternativeName>
        <fullName evidence="10">Mono(ADP-ribosyl)transferase</fullName>
    </alternativeName>
</protein>
<dbReference type="EMBL" id="CAJNOW010017016">
    <property type="protein sequence ID" value="CAF1654028.1"/>
    <property type="molecule type" value="Genomic_DNA"/>
</dbReference>
<dbReference type="Proteomes" id="UP000663842">
    <property type="component" value="Unassembled WGS sequence"/>
</dbReference>
<dbReference type="Pfam" id="PF01129">
    <property type="entry name" value="ART"/>
    <property type="match status" value="1"/>
</dbReference>
<comment type="similarity">
    <text evidence="2 10">Belongs to the Arg-specific ADP-ribosyltransferase family.</text>
</comment>
<dbReference type="Proteomes" id="UP000663834">
    <property type="component" value="Unassembled WGS sequence"/>
</dbReference>
<reference evidence="13" key="1">
    <citation type="submission" date="2021-02" db="EMBL/GenBank/DDBJ databases">
        <authorList>
            <person name="Nowell W R."/>
        </authorList>
    </citation>
    <scope>NUCLEOTIDE SEQUENCE</scope>
</reference>
<evidence type="ECO:0000313" key="21">
    <source>
        <dbReference type="Proteomes" id="UP000663824"/>
    </source>
</evidence>
<dbReference type="Proteomes" id="UP000663866">
    <property type="component" value="Unassembled WGS sequence"/>
</dbReference>
<evidence type="ECO:0000313" key="13">
    <source>
        <dbReference type="EMBL" id="CAF1920820.1"/>
    </source>
</evidence>
<dbReference type="GO" id="GO:0003950">
    <property type="term" value="F:NAD+ poly-ADP-ribosyltransferase activity"/>
    <property type="evidence" value="ECO:0007669"/>
    <property type="project" value="TreeGrafter"/>
</dbReference>
<dbReference type="EMBL" id="CAJOBH010001124">
    <property type="protein sequence ID" value="CAF3837218.1"/>
    <property type="molecule type" value="Genomic_DNA"/>
</dbReference>
<gene>
    <name evidence="17" type="ORF">BYL167_LOCUS5058</name>
    <name evidence="11" type="ORF">CJN711_LOCUS13987</name>
    <name evidence="16" type="ORF">GIL414_LOCUS1873</name>
    <name evidence="12" type="ORF">KQP761_LOCUS30560</name>
    <name evidence="13" type="ORF">MBJ925_LOCUS2020</name>
    <name evidence="19" type="ORF">OVN521_LOCUS25602</name>
    <name evidence="18" type="ORF">SMN809_LOCUS11037</name>
    <name evidence="20" type="ORF">UXM345_LOCUS27918</name>
    <name evidence="15" type="ORF">WKI299_LOCUS16425</name>
    <name evidence="14" type="ORF">XDN619_LOCUS584</name>
</gene>
<dbReference type="Proteomes" id="UP000676336">
    <property type="component" value="Unassembled WGS sequence"/>
</dbReference>
<keyword evidence="7" id="KW-0548">Nucleotidyltransferase</keyword>
<dbReference type="PANTHER" id="PTHR10339:SF25">
    <property type="entry name" value="SECRETED EXOENZYME S"/>
    <property type="match status" value="1"/>
</dbReference>
<dbReference type="EMBL" id="CAJOBF010006204">
    <property type="protein sequence ID" value="CAF4199419.1"/>
    <property type="molecule type" value="Genomic_DNA"/>
</dbReference>
<evidence type="ECO:0000313" key="18">
    <source>
        <dbReference type="EMBL" id="CAF3984339.1"/>
    </source>
</evidence>
<dbReference type="EMBL" id="CAJOBI010003899">
    <property type="protein sequence ID" value="CAF3984339.1"/>
    <property type="molecule type" value="Genomic_DNA"/>
</dbReference>
<proteinExistence type="inferred from homology"/>
<evidence type="ECO:0000256" key="8">
    <source>
        <dbReference type="ARBA" id="ARBA00023026"/>
    </source>
</evidence>
<keyword evidence="8" id="KW-0843">Virulence</keyword>
<evidence type="ECO:0000313" key="19">
    <source>
        <dbReference type="EMBL" id="CAF4186800.1"/>
    </source>
</evidence>
<dbReference type="EMBL" id="CAJOBJ010000332">
    <property type="protein sequence ID" value="CAF3815117.1"/>
    <property type="molecule type" value="Genomic_DNA"/>
</dbReference>
<keyword evidence="3" id="KW-0964">Secreted</keyword>
<evidence type="ECO:0000313" key="17">
    <source>
        <dbReference type="EMBL" id="CAF3837218.1"/>
    </source>
</evidence>
<keyword evidence="22" id="KW-1185">Reference proteome</keyword>
<evidence type="ECO:0000313" key="15">
    <source>
        <dbReference type="EMBL" id="CAF2082276.1"/>
    </source>
</evidence>
<dbReference type="PROSITE" id="PS51996">
    <property type="entry name" value="TR_MART"/>
    <property type="match status" value="1"/>
</dbReference>
<comment type="subcellular location">
    <subcellularLocation>
        <location evidence="1">Secreted</location>
    </subcellularLocation>
</comment>
<dbReference type="AlphaFoldDB" id="A0A816KP52"/>